<dbReference type="AlphaFoldDB" id="A0A117UW73"/>
<dbReference type="Pfam" id="PF00353">
    <property type="entry name" value="HemolysinCabind"/>
    <property type="match status" value="6"/>
</dbReference>
<keyword evidence="4" id="KW-1185">Reference proteome</keyword>
<dbReference type="GO" id="GO:0005509">
    <property type="term" value="F:calcium ion binding"/>
    <property type="evidence" value="ECO:0007669"/>
    <property type="project" value="InterPro"/>
</dbReference>
<dbReference type="PRINTS" id="PR00313">
    <property type="entry name" value="CABNDNGRPT"/>
</dbReference>
<name>A0A117UW73_9SPHN</name>
<dbReference type="SUPFAM" id="SSF51120">
    <property type="entry name" value="beta-Roll"/>
    <property type="match status" value="4"/>
</dbReference>
<dbReference type="EMBL" id="LLZS01000005">
    <property type="protein sequence ID" value="KUR71969.1"/>
    <property type="molecule type" value="Genomic_DNA"/>
</dbReference>
<evidence type="ECO:0000256" key="2">
    <source>
        <dbReference type="ARBA" id="ARBA00022525"/>
    </source>
</evidence>
<dbReference type="InterPro" id="IPR018511">
    <property type="entry name" value="Hemolysin-typ_Ca-bd_CS"/>
</dbReference>
<evidence type="ECO:0000313" key="4">
    <source>
        <dbReference type="Proteomes" id="UP000058012"/>
    </source>
</evidence>
<dbReference type="PANTHER" id="PTHR38340">
    <property type="entry name" value="S-LAYER PROTEIN"/>
    <property type="match status" value="1"/>
</dbReference>
<dbReference type="InterPro" id="IPR001343">
    <property type="entry name" value="Hemolysn_Ca-bd"/>
</dbReference>
<sequence>MDDALQARSDSNYTVLEGLRGDDTLTGADRTDLLRGGDGNDTVMGKAGDDILIGGAGDDVLLGGLGNDRLDGGDGIDTASFADLGREGIAPGVTVSLDIRGAQNTQQGTDVLLNIENVSGSPFNDTLTGSIGANVVSGGGADDTLRGLAGNDTLDGGSGTNTLDGGAGDDTYVLHAGSSDTITEAADGGVDTVKADFSYALGIGLENLILLLAGNLNGTGNELGNVMTGNAGSNTLLGMAGNDTLYGGDGNDTLDGGTGADTMTGGAGDDTYKVDNAADRIVELASGGTDAVLATISCKLGNFVEVLTLPGTDNLKGTGNTLDNTIYGNAGNNALVGNAGDDSLYGGDGKDTLNGGDGADTLIGGVGNDSLTGGAGPDLLTGGEGADKMTGGAGNDVYLVDNAHDRTIESADGGTDTVQASISWTLAAQVEKLTLIGGNLNGSGNASDNTITGTSGNNALKGHAGDDIIFGNDGTDKLFGGDGKDTLTGGTGKDIFAFDTAASVANADNITDFSRAEGDRIQLSKAVFAGFSHLGSLTADEYYAAAGAKTAHDASDRMIFNTTTGDLYYDADGSGAKAAAVLVAHLTGHPALAYGDIQIIA</sequence>
<accession>A0A117UW73</accession>
<proteinExistence type="predicted"/>
<dbReference type="Gene3D" id="2.150.10.10">
    <property type="entry name" value="Serralysin-like metalloprotease, C-terminal"/>
    <property type="match status" value="4"/>
</dbReference>
<dbReference type="RefSeq" id="WP_067908190.1">
    <property type="nucleotide sequence ID" value="NZ_KQ954244.1"/>
</dbReference>
<dbReference type="PANTHER" id="PTHR38340:SF1">
    <property type="entry name" value="S-LAYER PROTEIN"/>
    <property type="match status" value="1"/>
</dbReference>
<dbReference type="PROSITE" id="PS00330">
    <property type="entry name" value="HEMOLYSIN_CALCIUM"/>
    <property type="match status" value="9"/>
</dbReference>
<dbReference type="GO" id="GO:0005576">
    <property type="term" value="C:extracellular region"/>
    <property type="evidence" value="ECO:0007669"/>
    <property type="project" value="UniProtKB-SubCell"/>
</dbReference>
<evidence type="ECO:0008006" key="5">
    <source>
        <dbReference type="Google" id="ProtNLM"/>
    </source>
</evidence>
<dbReference type="Proteomes" id="UP000058012">
    <property type="component" value="Unassembled WGS sequence"/>
</dbReference>
<organism evidence="3 4">
    <name type="scientific">Novosphingobium fuchskuhlense</name>
    <dbReference type="NCBI Taxonomy" id="1117702"/>
    <lineage>
        <taxon>Bacteria</taxon>
        <taxon>Pseudomonadati</taxon>
        <taxon>Pseudomonadota</taxon>
        <taxon>Alphaproteobacteria</taxon>
        <taxon>Sphingomonadales</taxon>
        <taxon>Sphingomonadaceae</taxon>
        <taxon>Novosphingobium</taxon>
    </lineage>
</organism>
<gene>
    <name evidence="3" type="ORF">AQZ52_07955</name>
</gene>
<dbReference type="InterPro" id="IPR050557">
    <property type="entry name" value="RTX_toxin/Mannuronan_C5-epim"/>
</dbReference>
<evidence type="ECO:0000313" key="3">
    <source>
        <dbReference type="EMBL" id="KUR71969.1"/>
    </source>
</evidence>
<dbReference type="InterPro" id="IPR011049">
    <property type="entry name" value="Serralysin-like_metalloprot_C"/>
</dbReference>
<evidence type="ECO:0000256" key="1">
    <source>
        <dbReference type="ARBA" id="ARBA00004613"/>
    </source>
</evidence>
<protein>
    <recommendedName>
        <fullName evidence="5">Calcium-binding protein</fullName>
    </recommendedName>
</protein>
<comment type="subcellular location">
    <subcellularLocation>
        <location evidence="1">Secreted</location>
    </subcellularLocation>
</comment>
<keyword evidence="2" id="KW-0964">Secreted</keyword>
<comment type="caution">
    <text evidence="3">The sequence shown here is derived from an EMBL/GenBank/DDBJ whole genome shotgun (WGS) entry which is preliminary data.</text>
</comment>
<reference evidence="3 4" key="1">
    <citation type="submission" date="2015-10" db="EMBL/GenBank/DDBJ databases">
        <title>Draft genome sequence of Novosphingobium fuchskuhlense DSM 25065 isolated from a surface water sample of the southwest basin of Lake Grosse Fuchskuhle.</title>
        <authorList>
            <person name="Ruckert C."/>
            <person name="Winkler A."/>
            <person name="Glaeser J."/>
            <person name="Grossart H.-P."/>
            <person name="Kalinowski J."/>
            <person name="Glaeser S."/>
        </authorList>
    </citation>
    <scope>NUCLEOTIDE SEQUENCE [LARGE SCALE GENOMIC DNA]</scope>
    <source>
        <strain evidence="3 4">FNE08-7</strain>
    </source>
</reference>
<dbReference type="STRING" id="1117702.AQZ52_07955"/>